<dbReference type="Pfam" id="PF02518">
    <property type="entry name" value="HATPase_c"/>
    <property type="match status" value="1"/>
</dbReference>
<keyword evidence="8 15" id="KW-0418">Kinase</keyword>
<evidence type="ECO:0000256" key="12">
    <source>
        <dbReference type="SAM" id="Phobius"/>
    </source>
</evidence>
<dbReference type="InterPro" id="IPR003594">
    <property type="entry name" value="HATPase_dom"/>
</dbReference>
<organism evidence="15 16">
    <name type="scientific">Leucobacter chromiisoli</name>
    <dbReference type="NCBI Taxonomy" id="2796471"/>
    <lineage>
        <taxon>Bacteria</taxon>
        <taxon>Bacillati</taxon>
        <taxon>Actinomycetota</taxon>
        <taxon>Actinomycetes</taxon>
        <taxon>Micrococcales</taxon>
        <taxon>Microbacteriaceae</taxon>
        <taxon>Leucobacter</taxon>
    </lineage>
</organism>
<dbReference type="RefSeq" id="WP_200113084.1">
    <property type="nucleotide sequence ID" value="NZ_JAEHOH010000001.1"/>
</dbReference>
<dbReference type="Proteomes" id="UP000608530">
    <property type="component" value="Unassembled WGS sequence"/>
</dbReference>
<keyword evidence="9 12" id="KW-1133">Transmembrane helix</keyword>
<dbReference type="EMBL" id="JAEHOH010000001">
    <property type="protein sequence ID" value="MBK0417728.1"/>
    <property type="molecule type" value="Genomic_DNA"/>
</dbReference>
<accession>A0A934Q4Z8</accession>
<dbReference type="EC" id="2.7.13.3" evidence="4"/>
<evidence type="ECO:0000313" key="15">
    <source>
        <dbReference type="EMBL" id="MBK0417728.1"/>
    </source>
</evidence>
<dbReference type="InterPro" id="IPR003660">
    <property type="entry name" value="HAMP_dom"/>
</dbReference>
<dbReference type="SMART" id="SM00304">
    <property type="entry name" value="HAMP"/>
    <property type="match status" value="1"/>
</dbReference>
<comment type="subcellular location">
    <subcellularLocation>
        <location evidence="3">Cell membrane</location>
    </subcellularLocation>
</comment>
<keyword evidence="16" id="KW-1185">Reference proteome</keyword>
<dbReference type="Pfam" id="PF00672">
    <property type="entry name" value="HAMP"/>
    <property type="match status" value="1"/>
</dbReference>
<dbReference type="CDD" id="cd00082">
    <property type="entry name" value="HisKA"/>
    <property type="match status" value="1"/>
</dbReference>
<dbReference type="PANTHER" id="PTHR45436">
    <property type="entry name" value="SENSOR HISTIDINE KINASE YKOH"/>
    <property type="match status" value="1"/>
</dbReference>
<keyword evidence="11 12" id="KW-0472">Membrane</keyword>
<feature type="transmembrane region" description="Helical" evidence="12">
    <location>
        <begin position="20"/>
        <end position="42"/>
    </location>
</feature>
<dbReference type="CDD" id="cd00075">
    <property type="entry name" value="HATPase"/>
    <property type="match status" value="1"/>
</dbReference>
<evidence type="ECO:0000256" key="11">
    <source>
        <dbReference type="ARBA" id="ARBA00023136"/>
    </source>
</evidence>
<dbReference type="SUPFAM" id="SSF47384">
    <property type="entry name" value="Homodimeric domain of signal transducing histidine kinase"/>
    <property type="match status" value="1"/>
</dbReference>
<evidence type="ECO:0000256" key="3">
    <source>
        <dbReference type="ARBA" id="ARBA00004236"/>
    </source>
</evidence>
<keyword evidence="5" id="KW-0597">Phosphoprotein</keyword>
<gene>
    <name evidence="15" type="ORF">JD276_01580</name>
</gene>
<dbReference type="CDD" id="cd06225">
    <property type="entry name" value="HAMP"/>
    <property type="match status" value="1"/>
</dbReference>
<sequence length="492" mass="52935">MAKRTLSDRWADVALRTKITGVTVFILFLGLIVAGVGTLSLLQPQLLNGLDRELQQLRNDPTLALQPGADSGALTRPDVLNAGPQYYVAVLSADGEVLYDNERTMRVSPPTVLPLSLDWVVENGDGVRQLSSPEGVKWHFVTTPISADGEPRGTLLIAASTAAVNQVMAKYIVIFSGFGIAVILLGAALTRILVTTTFLPLAQVEQTALEISRGDFSKRIMVESPHTEVGHLGESLNVMLDRLDGSLADQAATIEKMRRFVGDAGHELRTPLVSVRGYAELYRMGALQDEEQVGQAMDRIEKEAIRMTSLVEDLLALARLDERRPLQLTSLNLNELAHDAALDAGAQAPDRAVTAVEDPAAPVVTGDEHKVRQLMTNLFGNALRHTPEGSPIEIVVSSSSDTGMSSFEIVDHGDGVPEQIRSKIFDRFWRADSSRNRETGGSGLGLAIVRSIVDAHGGRVSVRETPGGGATFRVDLPSAPPPTDTVPVIKQG</sequence>
<dbReference type="FunFam" id="3.30.565.10:FF:000006">
    <property type="entry name" value="Sensor histidine kinase WalK"/>
    <property type="match status" value="1"/>
</dbReference>
<evidence type="ECO:0000259" key="14">
    <source>
        <dbReference type="PROSITE" id="PS50885"/>
    </source>
</evidence>
<dbReference type="SMART" id="SM00388">
    <property type="entry name" value="HisKA"/>
    <property type="match status" value="1"/>
</dbReference>
<protein>
    <recommendedName>
        <fullName evidence="4">histidine kinase</fullName>
        <ecNumber evidence="4">2.7.13.3</ecNumber>
    </recommendedName>
</protein>
<dbReference type="SUPFAM" id="SSF55874">
    <property type="entry name" value="ATPase domain of HSP90 chaperone/DNA topoisomerase II/histidine kinase"/>
    <property type="match status" value="1"/>
</dbReference>
<evidence type="ECO:0000259" key="13">
    <source>
        <dbReference type="PROSITE" id="PS50109"/>
    </source>
</evidence>
<dbReference type="InterPro" id="IPR004358">
    <property type="entry name" value="Sig_transdc_His_kin-like_C"/>
</dbReference>
<comment type="caution">
    <text evidence="15">The sequence shown here is derived from an EMBL/GenBank/DDBJ whole genome shotgun (WGS) entry which is preliminary data.</text>
</comment>
<dbReference type="PROSITE" id="PS50885">
    <property type="entry name" value="HAMP"/>
    <property type="match status" value="1"/>
</dbReference>
<dbReference type="PANTHER" id="PTHR45436:SF5">
    <property type="entry name" value="SENSOR HISTIDINE KINASE TRCS"/>
    <property type="match status" value="1"/>
</dbReference>
<dbReference type="AlphaFoldDB" id="A0A934Q4Z8"/>
<reference evidence="15" key="1">
    <citation type="submission" date="2020-12" db="EMBL/GenBank/DDBJ databases">
        <title>Leucobacter sp. CAS1, isolated from Chromium sludge.</title>
        <authorList>
            <person name="Xu Z."/>
        </authorList>
    </citation>
    <scope>NUCLEOTIDE SEQUENCE</scope>
    <source>
        <strain evidence="15">CSA1</strain>
    </source>
</reference>
<keyword evidence="6" id="KW-0808">Transferase</keyword>
<dbReference type="Gene3D" id="1.10.287.130">
    <property type="match status" value="1"/>
</dbReference>
<dbReference type="GO" id="GO:0005886">
    <property type="term" value="C:plasma membrane"/>
    <property type="evidence" value="ECO:0007669"/>
    <property type="project" value="UniProtKB-SubCell"/>
</dbReference>
<name>A0A934Q4Z8_9MICO</name>
<feature type="domain" description="Histidine kinase" evidence="13">
    <location>
        <begin position="263"/>
        <end position="480"/>
    </location>
</feature>
<proteinExistence type="predicted"/>
<dbReference type="GO" id="GO:0005509">
    <property type="term" value="F:calcium ion binding"/>
    <property type="evidence" value="ECO:0007669"/>
    <property type="project" value="UniProtKB-ARBA"/>
</dbReference>
<feature type="transmembrane region" description="Helical" evidence="12">
    <location>
        <begin position="171"/>
        <end position="194"/>
    </location>
</feature>
<evidence type="ECO:0000256" key="5">
    <source>
        <dbReference type="ARBA" id="ARBA00022553"/>
    </source>
</evidence>
<evidence type="ECO:0000256" key="7">
    <source>
        <dbReference type="ARBA" id="ARBA00022692"/>
    </source>
</evidence>
<dbReference type="Gene3D" id="6.10.340.10">
    <property type="match status" value="1"/>
</dbReference>
<dbReference type="GO" id="GO:0000155">
    <property type="term" value="F:phosphorelay sensor kinase activity"/>
    <property type="evidence" value="ECO:0007669"/>
    <property type="project" value="InterPro"/>
</dbReference>
<keyword evidence="10" id="KW-0902">Two-component regulatory system</keyword>
<comment type="catalytic activity">
    <reaction evidence="1">
        <text>ATP + protein L-histidine = ADP + protein N-phospho-L-histidine.</text>
        <dbReference type="EC" id="2.7.13.3"/>
    </reaction>
</comment>
<evidence type="ECO:0000256" key="10">
    <source>
        <dbReference type="ARBA" id="ARBA00023012"/>
    </source>
</evidence>
<evidence type="ECO:0000256" key="1">
    <source>
        <dbReference type="ARBA" id="ARBA00000085"/>
    </source>
</evidence>
<keyword evidence="7 12" id="KW-0812">Transmembrane</keyword>
<evidence type="ECO:0000256" key="8">
    <source>
        <dbReference type="ARBA" id="ARBA00022777"/>
    </source>
</evidence>
<dbReference type="SMART" id="SM00387">
    <property type="entry name" value="HATPase_c"/>
    <property type="match status" value="1"/>
</dbReference>
<feature type="domain" description="HAMP" evidence="14">
    <location>
        <begin position="195"/>
        <end position="248"/>
    </location>
</feature>
<dbReference type="PRINTS" id="PR00344">
    <property type="entry name" value="BCTRLSENSOR"/>
</dbReference>
<evidence type="ECO:0000256" key="2">
    <source>
        <dbReference type="ARBA" id="ARBA00001968"/>
    </source>
</evidence>
<dbReference type="InterPro" id="IPR003661">
    <property type="entry name" value="HisK_dim/P_dom"/>
</dbReference>
<dbReference type="InterPro" id="IPR050428">
    <property type="entry name" value="TCS_sensor_his_kinase"/>
</dbReference>
<dbReference type="SUPFAM" id="SSF158472">
    <property type="entry name" value="HAMP domain-like"/>
    <property type="match status" value="1"/>
</dbReference>
<evidence type="ECO:0000256" key="9">
    <source>
        <dbReference type="ARBA" id="ARBA00022989"/>
    </source>
</evidence>
<dbReference type="InterPro" id="IPR036890">
    <property type="entry name" value="HATPase_C_sf"/>
</dbReference>
<dbReference type="Gene3D" id="3.30.565.10">
    <property type="entry name" value="Histidine kinase-like ATPase, C-terminal domain"/>
    <property type="match status" value="1"/>
</dbReference>
<dbReference type="InterPro" id="IPR005467">
    <property type="entry name" value="His_kinase_dom"/>
</dbReference>
<evidence type="ECO:0000313" key="16">
    <source>
        <dbReference type="Proteomes" id="UP000608530"/>
    </source>
</evidence>
<dbReference type="PROSITE" id="PS50109">
    <property type="entry name" value="HIS_KIN"/>
    <property type="match status" value="1"/>
</dbReference>
<dbReference type="Pfam" id="PF00512">
    <property type="entry name" value="HisKA"/>
    <property type="match status" value="1"/>
</dbReference>
<dbReference type="InterPro" id="IPR036097">
    <property type="entry name" value="HisK_dim/P_sf"/>
</dbReference>
<evidence type="ECO:0000256" key="6">
    <source>
        <dbReference type="ARBA" id="ARBA00022679"/>
    </source>
</evidence>
<evidence type="ECO:0000256" key="4">
    <source>
        <dbReference type="ARBA" id="ARBA00012438"/>
    </source>
</evidence>
<dbReference type="FunFam" id="1.10.287.130:FF:000001">
    <property type="entry name" value="Two-component sensor histidine kinase"/>
    <property type="match status" value="1"/>
</dbReference>
<comment type="cofactor">
    <cofactor evidence="2">
        <name>a divalent metal cation</name>
        <dbReference type="ChEBI" id="CHEBI:60240"/>
    </cofactor>
</comment>